<accession>A0A4P8IP67</accession>
<evidence type="ECO:0000313" key="1">
    <source>
        <dbReference type="EMBL" id="QCP49365.1"/>
    </source>
</evidence>
<gene>
    <name evidence="1" type="ORF">FAZ95_09390</name>
</gene>
<dbReference type="KEGG" id="tvl:FAZ95_09390"/>
<proteinExistence type="predicted"/>
<protein>
    <submittedName>
        <fullName evidence="1">Uncharacterized protein</fullName>
    </submittedName>
</protein>
<reference evidence="1 2" key="1">
    <citation type="submission" date="2019-05" db="EMBL/GenBank/DDBJ databases">
        <title>Burkholderia sp. DHOD12, isolated from subtropical forest soil.</title>
        <authorList>
            <person name="Gao Z.-H."/>
            <person name="Qiu L.-H."/>
        </authorList>
    </citation>
    <scope>NUCLEOTIDE SEQUENCE [LARGE SCALE GENOMIC DNA]</scope>
    <source>
        <strain evidence="1 2">DHOD12</strain>
    </source>
</reference>
<dbReference type="OrthoDB" id="9009697at2"/>
<keyword evidence="2" id="KW-1185">Reference proteome</keyword>
<dbReference type="AlphaFoldDB" id="A0A4P8IP67"/>
<organism evidence="1 2">
    <name type="scientific">Trinickia violacea</name>
    <dbReference type="NCBI Taxonomy" id="2571746"/>
    <lineage>
        <taxon>Bacteria</taxon>
        <taxon>Pseudomonadati</taxon>
        <taxon>Pseudomonadota</taxon>
        <taxon>Betaproteobacteria</taxon>
        <taxon>Burkholderiales</taxon>
        <taxon>Burkholderiaceae</taxon>
        <taxon>Trinickia</taxon>
    </lineage>
</organism>
<sequence>MQAELRHALDTAYEGMKRSDPSPTAFASHYALCLGIIIGGQACDGMSDEEAASERAHLAMLAALYEIGERVRSDISEP</sequence>
<evidence type="ECO:0000313" key="2">
    <source>
        <dbReference type="Proteomes" id="UP000298656"/>
    </source>
</evidence>
<dbReference type="Proteomes" id="UP000298656">
    <property type="component" value="Chromosome 1"/>
</dbReference>
<name>A0A4P8IP67_9BURK</name>
<dbReference type="EMBL" id="CP040077">
    <property type="protein sequence ID" value="QCP49365.1"/>
    <property type="molecule type" value="Genomic_DNA"/>
</dbReference>
<dbReference type="RefSeq" id="WP_137332194.1">
    <property type="nucleotide sequence ID" value="NZ_CP040077.1"/>
</dbReference>